<name>A0A9P8TMC8_WICPI</name>
<gene>
    <name evidence="1" type="ORF">WICPIJ_005028</name>
</gene>
<comment type="caution">
    <text evidence="1">The sequence shown here is derived from an EMBL/GenBank/DDBJ whole genome shotgun (WGS) entry which is preliminary data.</text>
</comment>
<evidence type="ECO:0000313" key="1">
    <source>
        <dbReference type="EMBL" id="KAH3684005.1"/>
    </source>
</evidence>
<keyword evidence="2" id="KW-1185">Reference proteome</keyword>
<accession>A0A9P8TMC8</accession>
<dbReference type="AlphaFoldDB" id="A0A9P8TMC8"/>
<dbReference type="Proteomes" id="UP000774326">
    <property type="component" value="Unassembled WGS sequence"/>
</dbReference>
<protein>
    <submittedName>
        <fullName evidence="1">Uncharacterized protein</fullName>
    </submittedName>
</protein>
<evidence type="ECO:0000313" key="2">
    <source>
        <dbReference type="Proteomes" id="UP000774326"/>
    </source>
</evidence>
<reference evidence="1" key="2">
    <citation type="submission" date="2021-01" db="EMBL/GenBank/DDBJ databases">
        <authorList>
            <person name="Schikora-Tamarit M.A."/>
        </authorList>
    </citation>
    <scope>NUCLEOTIDE SEQUENCE</scope>
    <source>
        <strain evidence="1">CBS2887</strain>
    </source>
</reference>
<dbReference type="EMBL" id="JAEUBG010002832">
    <property type="protein sequence ID" value="KAH3684005.1"/>
    <property type="molecule type" value="Genomic_DNA"/>
</dbReference>
<organism evidence="1 2">
    <name type="scientific">Wickerhamomyces pijperi</name>
    <name type="common">Yeast</name>
    <name type="synonym">Pichia pijperi</name>
    <dbReference type="NCBI Taxonomy" id="599730"/>
    <lineage>
        <taxon>Eukaryota</taxon>
        <taxon>Fungi</taxon>
        <taxon>Dikarya</taxon>
        <taxon>Ascomycota</taxon>
        <taxon>Saccharomycotina</taxon>
        <taxon>Saccharomycetes</taxon>
        <taxon>Phaffomycetales</taxon>
        <taxon>Wickerhamomycetaceae</taxon>
        <taxon>Wickerhamomyces</taxon>
    </lineage>
</organism>
<reference evidence="1" key="1">
    <citation type="journal article" date="2021" name="Open Biol.">
        <title>Shared evolutionary footprints suggest mitochondrial oxidative damage underlies multiple complex I losses in fungi.</title>
        <authorList>
            <person name="Schikora-Tamarit M.A."/>
            <person name="Marcet-Houben M."/>
            <person name="Nosek J."/>
            <person name="Gabaldon T."/>
        </authorList>
    </citation>
    <scope>NUCLEOTIDE SEQUENCE</scope>
    <source>
        <strain evidence="1">CBS2887</strain>
    </source>
</reference>
<sequence>MVFGVKKAPIKPINSKPEIPIFHNGKYQITNGKEVATDQKMKELIMLEKISKTLNSSAEIGLKSLSFFFSSSKVTSADSKILKLNSLLEEIWISKSDKSLTLQASKATSNKIKPHSK</sequence>
<proteinExistence type="predicted"/>